<feature type="domain" description="HTH luxR-type" evidence="4">
    <location>
        <begin position="182"/>
        <end position="247"/>
    </location>
</feature>
<protein>
    <submittedName>
        <fullName evidence="6">Response regulator transcription factor</fullName>
    </submittedName>
</protein>
<evidence type="ECO:0000259" key="4">
    <source>
        <dbReference type="PROSITE" id="PS50043"/>
    </source>
</evidence>
<dbReference type="InterPro" id="IPR016032">
    <property type="entry name" value="Sig_transdc_resp-reg_C-effctor"/>
</dbReference>
<evidence type="ECO:0000259" key="5">
    <source>
        <dbReference type="PROSITE" id="PS50110"/>
    </source>
</evidence>
<proteinExistence type="predicted"/>
<dbReference type="PRINTS" id="PR00038">
    <property type="entry name" value="HTHLUXR"/>
</dbReference>
<dbReference type="Pfam" id="PF00196">
    <property type="entry name" value="GerE"/>
    <property type="match status" value="1"/>
</dbReference>
<dbReference type="AlphaFoldDB" id="A0ABD6FIL0"/>
<dbReference type="Proteomes" id="UP000249324">
    <property type="component" value="Unassembled WGS sequence"/>
</dbReference>
<keyword evidence="2" id="KW-0597">Phosphoprotein</keyword>
<organism evidence="6 7">
    <name type="scientific">Thermocrispum agreste</name>
    <dbReference type="NCBI Taxonomy" id="37925"/>
    <lineage>
        <taxon>Bacteria</taxon>
        <taxon>Bacillati</taxon>
        <taxon>Actinomycetota</taxon>
        <taxon>Actinomycetes</taxon>
        <taxon>Pseudonocardiales</taxon>
        <taxon>Pseudonocardiaceae</taxon>
        <taxon>Thermocrispum</taxon>
    </lineage>
</organism>
<dbReference type="PANTHER" id="PTHR43214:SF43">
    <property type="entry name" value="TWO-COMPONENT RESPONSE REGULATOR"/>
    <property type="match status" value="1"/>
</dbReference>
<feature type="domain" description="Response regulatory" evidence="5">
    <location>
        <begin position="34"/>
        <end position="150"/>
    </location>
</feature>
<accession>A0ABD6FIL0</accession>
<dbReference type="SUPFAM" id="SSF52172">
    <property type="entry name" value="CheY-like"/>
    <property type="match status" value="1"/>
</dbReference>
<feature type="modified residue" description="4-aspartylphosphate" evidence="2">
    <location>
        <position position="85"/>
    </location>
</feature>
<dbReference type="EMBL" id="QGUI02000289">
    <property type="protein sequence ID" value="MFO7193855.1"/>
    <property type="molecule type" value="Genomic_DNA"/>
</dbReference>
<evidence type="ECO:0000256" key="3">
    <source>
        <dbReference type="SAM" id="MobiDB-lite"/>
    </source>
</evidence>
<evidence type="ECO:0000313" key="6">
    <source>
        <dbReference type="EMBL" id="MFO7193855.1"/>
    </source>
</evidence>
<reference evidence="6 7" key="1">
    <citation type="journal article" date="2021" name="BMC Genomics">
        <title>Genome-resolved metagenome and metatranscriptome analyses of thermophilic composting reveal key bacterial players and their metabolic interactions.</title>
        <authorList>
            <person name="Braga L.P.P."/>
            <person name="Pereira R.V."/>
            <person name="Martins L.F."/>
            <person name="Moura L.M.S."/>
            <person name="Sanchez F.B."/>
            <person name="Patane J.S.L."/>
            <person name="da Silva A.M."/>
            <person name="Setubal J.C."/>
        </authorList>
    </citation>
    <scope>NUCLEOTIDE SEQUENCE [LARGE SCALE GENOMIC DNA]</scope>
    <source>
        <strain evidence="6">ZC4RG45</strain>
    </source>
</reference>
<dbReference type="InterPro" id="IPR001789">
    <property type="entry name" value="Sig_transdc_resp-reg_receiver"/>
</dbReference>
<evidence type="ECO:0000313" key="7">
    <source>
        <dbReference type="Proteomes" id="UP000249324"/>
    </source>
</evidence>
<evidence type="ECO:0000256" key="1">
    <source>
        <dbReference type="ARBA" id="ARBA00023125"/>
    </source>
</evidence>
<dbReference type="SMART" id="SM00421">
    <property type="entry name" value="HTH_LUXR"/>
    <property type="match status" value="1"/>
</dbReference>
<name>A0ABD6FIL0_9PSEU</name>
<keyword evidence="1" id="KW-0238">DNA-binding</keyword>
<sequence>MKVKDTRPSGQLHRALGPANGYPNGSSTAKRTVTVGVVETVPLYRDGLTALIERTPWAKVAAHSASQQGALLMNEQLTPDIVLLDSGLAPNAHLVELLTAHKLHARVVVLVRDADRNPRYLASCMRAGAHGAVPRTAEPQRVLEAVRQAARAHRYLDPALASLVTHPEAQPPAQRRAGDGEAPPPRVPLSRREYQVMQLIAEGQENAAIAKELFLSVETVRTHVKSILRKLSARDRTHAVSIAFRTGMLSISPDAARDDDLAAPTTPTRPVRR</sequence>
<evidence type="ECO:0000256" key="2">
    <source>
        <dbReference type="PROSITE-ProRule" id="PRU00169"/>
    </source>
</evidence>
<dbReference type="CDD" id="cd06170">
    <property type="entry name" value="LuxR_C_like"/>
    <property type="match status" value="1"/>
</dbReference>
<dbReference type="PROSITE" id="PS50043">
    <property type="entry name" value="HTH_LUXR_2"/>
    <property type="match status" value="1"/>
</dbReference>
<feature type="region of interest" description="Disordered" evidence="3">
    <location>
        <begin position="1"/>
        <end position="28"/>
    </location>
</feature>
<gene>
    <name evidence="6" type="ORF">DIU77_016545</name>
</gene>
<comment type="caution">
    <text evidence="6">The sequence shown here is derived from an EMBL/GenBank/DDBJ whole genome shotgun (WGS) entry which is preliminary data.</text>
</comment>
<dbReference type="InterPro" id="IPR039420">
    <property type="entry name" value="WalR-like"/>
</dbReference>
<dbReference type="PROSITE" id="PS00622">
    <property type="entry name" value="HTH_LUXR_1"/>
    <property type="match status" value="1"/>
</dbReference>
<feature type="region of interest" description="Disordered" evidence="3">
    <location>
        <begin position="162"/>
        <end position="188"/>
    </location>
</feature>
<dbReference type="Gene3D" id="3.40.50.2300">
    <property type="match status" value="1"/>
</dbReference>
<dbReference type="PANTHER" id="PTHR43214">
    <property type="entry name" value="TWO-COMPONENT RESPONSE REGULATOR"/>
    <property type="match status" value="1"/>
</dbReference>
<dbReference type="PROSITE" id="PS50110">
    <property type="entry name" value="RESPONSE_REGULATORY"/>
    <property type="match status" value="1"/>
</dbReference>
<dbReference type="SUPFAM" id="SSF46894">
    <property type="entry name" value="C-terminal effector domain of the bipartite response regulators"/>
    <property type="match status" value="1"/>
</dbReference>
<dbReference type="GO" id="GO:0003677">
    <property type="term" value="F:DNA binding"/>
    <property type="evidence" value="ECO:0007669"/>
    <property type="project" value="UniProtKB-KW"/>
</dbReference>
<dbReference type="InterPro" id="IPR000792">
    <property type="entry name" value="Tscrpt_reg_LuxR_C"/>
</dbReference>
<dbReference type="InterPro" id="IPR011006">
    <property type="entry name" value="CheY-like_superfamily"/>
</dbReference>